<keyword evidence="5" id="KW-1185">Reference proteome</keyword>
<sequence>MGRDREQRQGRANGLLEGKVAVVTGGANGIGRACCERFAEEGADVVVADILDELGMDTIAAVEKKGRRAAYMHADASSPTDNETVMQHAVDLFGGIDILVTAAGISTADYRSDRPEAVARKAAKHAREQPDPMRRFTELRLSEWQQVLDVNLTGTLLAVQAASRVMLDLKRRGSIITIASIAAKHPEAGAPAYSVSKAGVWMLTKYAARVLGPAGIRVNAIGPGFIETNMTAVVRGLPDLEERLLANVPLGRMGTAREVADAALFLAGQQSSYFTGEMLHPDGGFYTD</sequence>
<dbReference type="InterPro" id="IPR036291">
    <property type="entry name" value="NAD(P)-bd_dom_sf"/>
</dbReference>
<dbReference type="RefSeq" id="WP_235053569.1">
    <property type="nucleotide sequence ID" value="NZ_JAKFHA010000010.1"/>
</dbReference>
<evidence type="ECO:0000313" key="5">
    <source>
        <dbReference type="Proteomes" id="UP001165378"/>
    </source>
</evidence>
<comment type="caution">
    <text evidence="4">The sequence shown here is derived from an EMBL/GenBank/DDBJ whole genome shotgun (WGS) entry which is preliminary data.</text>
</comment>
<dbReference type="PANTHER" id="PTHR42760">
    <property type="entry name" value="SHORT-CHAIN DEHYDROGENASES/REDUCTASES FAMILY MEMBER"/>
    <property type="match status" value="1"/>
</dbReference>
<accession>A0AA41Q3C0</accession>
<evidence type="ECO:0000256" key="2">
    <source>
        <dbReference type="ARBA" id="ARBA00023002"/>
    </source>
</evidence>
<dbReference type="PRINTS" id="PR00080">
    <property type="entry name" value="SDRFAMILY"/>
</dbReference>
<dbReference type="GO" id="GO:0016616">
    <property type="term" value="F:oxidoreductase activity, acting on the CH-OH group of donors, NAD or NADP as acceptor"/>
    <property type="evidence" value="ECO:0007669"/>
    <property type="project" value="TreeGrafter"/>
</dbReference>
<dbReference type="EMBL" id="JAKFHA010000010">
    <property type="protein sequence ID" value="MCF2529332.1"/>
    <property type="molecule type" value="Genomic_DNA"/>
</dbReference>
<dbReference type="Pfam" id="PF00106">
    <property type="entry name" value="adh_short"/>
    <property type="match status" value="1"/>
</dbReference>
<evidence type="ECO:0000313" key="4">
    <source>
        <dbReference type="EMBL" id="MCF2529332.1"/>
    </source>
</evidence>
<proteinExistence type="inferred from homology"/>
<organism evidence="4 5">
    <name type="scientific">Yinghuangia soli</name>
    <dbReference type="NCBI Taxonomy" id="2908204"/>
    <lineage>
        <taxon>Bacteria</taxon>
        <taxon>Bacillati</taxon>
        <taxon>Actinomycetota</taxon>
        <taxon>Actinomycetes</taxon>
        <taxon>Kitasatosporales</taxon>
        <taxon>Streptomycetaceae</taxon>
        <taxon>Yinghuangia</taxon>
    </lineage>
</organism>
<dbReference type="SUPFAM" id="SSF51735">
    <property type="entry name" value="NAD(P)-binding Rossmann-fold domains"/>
    <property type="match status" value="1"/>
</dbReference>
<dbReference type="Gene3D" id="3.40.50.720">
    <property type="entry name" value="NAD(P)-binding Rossmann-like Domain"/>
    <property type="match status" value="1"/>
</dbReference>
<dbReference type="AlphaFoldDB" id="A0AA41Q3C0"/>
<name>A0AA41Q3C0_9ACTN</name>
<dbReference type="PANTHER" id="PTHR42760:SF133">
    <property type="entry name" value="3-OXOACYL-[ACYL-CARRIER-PROTEIN] REDUCTASE"/>
    <property type="match status" value="1"/>
</dbReference>
<comment type="similarity">
    <text evidence="1 3">Belongs to the short-chain dehydrogenases/reductases (SDR) family.</text>
</comment>
<protein>
    <submittedName>
        <fullName evidence="4">SDR family oxidoreductase</fullName>
    </submittedName>
</protein>
<dbReference type="PRINTS" id="PR00081">
    <property type="entry name" value="GDHRDH"/>
</dbReference>
<keyword evidence="2" id="KW-0560">Oxidoreductase</keyword>
<dbReference type="InterPro" id="IPR002347">
    <property type="entry name" value="SDR_fam"/>
</dbReference>
<gene>
    <name evidence="4" type="ORF">LZ495_19225</name>
</gene>
<dbReference type="FunFam" id="3.40.50.720:FF:000084">
    <property type="entry name" value="Short-chain dehydrogenase reductase"/>
    <property type="match status" value="1"/>
</dbReference>
<reference evidence="4" key="1">
    <citation type="submission" date="2022-01" db="EMBL/GenBank/DDBJ databases">
        <title>Genome-Based Taxonomic Classification of the Phylum Actinobacteria.</title>
        <authorList>
            <person name="Gao Y."/>
        </authorList>
    </citation>
    <scope>NUCLEOTIDE SEQUENCE</scope>
    <source>
        <strain evidence="4">KLBMP 8922</strain>
    </source>
</reference>
<evidence type="ECO:0000256" key="3">
    <source>
        <dbReference type="RuleBase" id="RU000363"/>
    </source>
</evidence>
<evidence type="ECO:0000256" key="1">
    <source>
        <dbReference type="ARBA" id="ARBA00006484"/>
    </source>
</evidence>
<dbReference type="Proteomes" id="UP001165378">
    <property type="component" value="Unassembled WGS sequence"/>
</dbReference>